<dbReference type="RefSeq" id="WP_146915038.1">
    <property type="nucleotide sequence ID" value="NZ_VORW01000001.1"/>
</dbReference>
<protein>
    <submittedName>
        <fullName evidence="1">DUF4221 domain-containing protein</fullName>
    </submittedName>
</protein>
<evidence type="ECO:0000313" key="1">
    <source>
        <dbReference type="EMBL" id="TXE14796.1"/>
    </source>
</evidence>
<accession>A0A5C7B120</accession>
<organism evidence="1 2">
    <name type="scientific">Algoriphagus aquimarinus</name>
    <dbReference type="NCBI Taxonomy" id="237018"/>
    <lineage>
        <taxon>Bacteria</taxon>
        <taxon>Pseudomonadati</taxon>
        <taxon>Bacteroidota</taxon>
        <taxon>Cytophagia</taxon>
        <taxon>Cytophagales</taxon>
        <taxon>Cyclobacteriaceae</taxon>
        <taxon>Algoriphagus</taxon>
    </lineage>
</organism>
<evidence type="ECO:0000313" key="2">
    <source>
        <dbReference type="Proteomes" id="UP000321935"/>
    </source>
</evidence>
<dbReference type="Proteomes" id="UP000321935">
    <property type="component" value="Unassembled WGS sequence"/>
</dbReference>
<name>A0A5C7B120_9BACT</name>
<dbReference type="PROSITE" id="PS51257">
    <property type="entry name" value="PROKAR_LIPOPROTEIN"/>
    <property type="match status" value="1"/>
</dbReference>
<sequence length="389" mass="45010">MSKYLTFLFLIAMMSCSAKEEKEEVVVPKSDIEFSYTIDTIRIDGGGTKHYLGMNLTMADYSAQEGLLYNLEPETGRVEVIDVEKQKLLRLIQYDMRGPNSIKEYYPSGIKKTILGETFFRDFYVIHRMDSARKKIDTYKLDNSSLKGDRLPYETNIDGSGEIAADGSYYVGLYGNFKPKGEILGVAKVRFSDKSMKLIPIDFWDQLKEYTITVNYDIGRRSSSTEMKFLTLNGPDFILSTSASNELWYYISEIDSVVHRSYHSTITSDKKSGEYRKEVTTHATFEYWSQRKNQEVTFGPLVKDPDSQLFYRYSRELDKSNPESASYVYVLTVFNEKLDQIHEEKLRSRISILGKYFAGKTFVHKGMIYSYINLNDEMAFVRLKPDFSK</sequence>
<dbReference type="Pfam" id="PF13970">
    <property type="entry name" value="DUF4221"/>
    <property type="match status" value="1"/>
</dbReference>
<comment type="caution">
    <text evidence="1">The sequence shown here is derived from an EMBL/GenBank/DDBJ whole genome shotgun (WGS) entry which is preliminary data.</text>
</comment>
<proteinExistence type="predicted"/>
<dbReference type="InterPro" id="IPR025316">
    <property type="entry name" value="DUF4221"/>
</dbReference>
<dbReference type="EMBL" id="VORW01000001">
    <property type="protein sequence ID" value="TXE14796.1"/>
    <property type="molecule type" value="Genomic_DNA"/>
</dbReference>
<dbReference type="AlphaFoldDB" id="A0A5C7B120"/>
<dbReference type="OrthoDB" id="833511at2"/>
<gene>
    <name evidence="1" type="ORF">ESV85_04305</name>
</gene>
<reference evidence="1 2" key="1">
    <citation type="submission" date="2019-08" db="EMBL/GenBank/DDBJ databases">
        <title>Genomes sequence of Algoriphagus aquimarinus ACAM450.</title>
        <authorList>
            <person name="Bowman J.P."/>
        </authorList>
    </citation>
    <scope>NUCLEOTIDE SEQUENCE [LARGE SCALE GENOMIC DNA]</scope>
    <source>
        <strain evidence="1 2">ACAM 450</strain>
    </source>
</reference>